<protein>
    <recommendedName>
        <fullName evidence="6">DNA mismatch repair protein S5 domain-containing protein</fullName>
    </recommendedName>
</protein>
<keyword evidence="5" id="KW-0539">Nucleus</keyword>
<dbReference type="GO" id="GO:0030983">
    <property type="term" value="F:mismatched DNA binding"/>
    <property type="evidence" value="ECO:0007669"/>
    <property type="project" value="InterPro"/>
</dbReference>
<sequence>MVLDGTPKKIIKLSTAVINKIAAGEIIHRPASAVKELIENSLDAEAKKISITVKEGGVKALQVQDTGNGIRKEDLSIVCKRFTTSKLREFEDLRRIRTFGFRGEALASISHVSHLSITTRTRTEQCAYKAFYCDGHLTSPQPGLSVEPVPFIGPYQIFLKVEDLFYNMDTRRKTLKSSNEEYLKIHTVVCNYSINFPQVSFTLKKFGEAAADYRTPADSTSRSNIKAIYGQKVEAELLEIEQLEESLELGIVGLISNANFSLKRGVFVLFINGRLLECPAIRKAIDNVYSAHLPKHAHSFCYLSLTMNPANVDVNVHPTKNEVHFLHANRIIEVVQETTRARLLAESSSRTFYSQVSLFPSLSVALVTFA</sequence>
<evidence type="ECO:0000313" key="7">
    <source>
        <dbReference type="EMBL" id="KAJ3615849.1"/>
    </source>
</evidence>
<dbReference type="Proteomes" id="UP001168821">
    <property type="component" value="Unassembled WGS sequence"/>
</dbReference>
<evidence type="ECO:0000259" key="6">
    <source>
        <dbReference type="SMART" id="SM01340"/>
    </source>
</evidence>
<dbReference type="PROSITE" id="PS00058">
    <property type="entry name" value="DNA_MISMATCH_REPAIR_1"/>
    <property type="match status" value="1"/>
</dbReference>
<dbReference type="GO" id="GO:0016887">
    <property type="term" value="F:ATP hydrolysis activity"/>
    <property type="evidence" value="ECO:0007669"/>
    <property type="project" value="InterPro"/>
</dbReference>
<dbReference type="SUPFAM" id="SSF55874">
    <property type="entry name" value="ATPase domain of HSP90 chaperone/DNA topoisomerase II/histidine kinase"/>
    <property type="match status" value="1"/>
</dbReference>
<dbReference type="FunFam" id="3.30.565.10:FF:000003">
    <property type="entry name" value="DNA mismatch repair endonuclease MutL"/>
    <property type="match status" value="1"/>
</dbReference>
<comment type="caution">
    <text evidence="7">The sequence shown here is derived from an EMBL/GenBank/DDBJ whole genome shotgun (WGS) entry which is preliminary data.</text>
</comment>
<dbReference type="InterPro" id="IPR038973">
    <property type="entry name" value="MutL/Mlh/Pms-like"/>
</dbReference>
<dbReference type="GO" id="GO:0006298">
    <property type="term" value="P:mismatch repair"/>
    <property type="evidence" value="ECO:0007669"/>
    <property type="project" value="InterPro"/>
</dbReference>
<dbReference type="PANTHER" id="PTHR10073:SF12">
    <property type="entry name" value="DNA MISMATCH REPAIR PROTEIN MLH1"/>
    <property type="match status" value="1"/>
</dbReference>
<dbReference type="NCBIfam" id="TIGR00585">
    <property type="entry name" value="mutl"/>
    <property type="match status" value="1"/>
</dbReference>
<name>A0AA38HI27_9CUCU</name>
<reference evidence="7" key="1">
    <citation type="journal article" date="2023" name="G3 (Bethesda)">
        <title>Whole genome assemblies of Zophobas morio and Tenebrio molitor.</title>
        <authorList>
            <person name="Kaur S."/>
            <person name="Stinson S.A."/>
            <person name="diCenzo G.C."/>
        </authorList>
    </citation>
    <scope>NUCLEOTIDE SEQUENCE</scope>
    <source>
        <strain evidence="7">QUZm001</strain>
    </source>
</reference>
<dbReference type="SMART" id="SM01340">
    <property type="entry name" value="DNA_mis_repair"/>
    <property type="match status" value="1"/>
</dbReference>
<dbReference type="Gene3D" id="3.30.565.10">
    <property type="entry name" value="Histidine kinase-like ATPase, C-terminal domain"/>
    <property type="match status" value="1"/>
</dbReference>
<dbReference type="AlphaFoldDB" id="A0AA38HI27"/>
<keyword evidence="4" id="KW-0234">DNA repair</keyword>
<evidence type="ECO:0000313" key="8">
    <source>
        <dbReference type="Proteomes" id="UP001168821"/>
    </source>
</evidence>
<keyword evidence="3" id="KW-0227">DNA damage</keyword>
<dbReference type="InterPro" id="IPR036890">
    <property type="entry name" value="HATPase_C_sf"/>
</dbReference>
<dbReference type="InterPro" id="IPR014721">
    <property type="entry name" value="Ribsml_uS5_D2-typ_fold_subgr"/>
</dbReference>
<evidence type="ECO:0000256" key="2">
    <source>
        <dbReference type="ARBA" id="ARBA00006082"/>
    </source>
</evidence>
<organism evidence="7 8">
    <name type="scientific">Zophobas morio</name>
    <dbReference type="NCBI Taxonomy" id="2755281"/>
    <lineage>
        <taxon>Eukaryota</taxon>
        <taxon>Metazoa</taxon>
        <taxon>Ecdysozoa</taxon>
        <taxon>Arthropoda</taxon>
        <taxon>Hexapoda</taxon>
        <taxon>Insecta</taxon>
        <taxon>Pterygota</taxon>
        <taxon>Neoptera</taxon>
        <taxon>Endopterygota</taxon>
        <taxon>Coleoptera</taxon>
        <taxon>Polyphaga</taxon>
        <taxon>Cucujiformia</taxon>
        <taxon>Tenebrionidae</taxon>
        <taxon>Zophobas</taxon>
    </lineage>
</organism>
<keyword evidence="8" id="KW-1185">Reference proteome</keyword>
<dbReference type="InterPro" id="IPR002099">
    <property type="entry name" value="MutL/Mlh/PMS"/>
</dbReference>
<dbReference type="PANTHER" id="PTHR10073">
    <property type="entry name" value="DNA MISMATCH REPAIR PROTEIN MLH, PMS, MUTL"/>
    <property type="match status" value="1"/>
</dbReference>
<dbReference type="FunFam" id="3.30.230.10:FF:000014">
    <property type="entry name" value="DNA mismatch repair protein Mlh1"/>
    <property type="match status" value="1"/>
</dbReference>
<dbReference type="InterPro" id="IPR013507">
    <property type="entry name" value="DNA_mismatch_S5_2-like"/>
</dbReference>
<evidence type="ECO:0000256" key="1">
    <source>
        <dbReference type="ARBA" id="ARBA00004123"/>
    </source>
</evidence>
<dbReference type="InterPro" id="IPR020568">
    <property type="entry name" value="Ribosomal_Su5_D2-typ_SF"/>
</dbReference>
<dbReference type="GO" id="GO:0140664">
    <property type="term" value="F:ATP-dependent DNA damage sensor activity"/>
    <property type="evidence" value="ECO:0007669"/>
    <property type="project" value="InterPro"/>
</dbReference>
<evidence type="ECO:0000256" key="5">
    <source>
        <dbReference type="ARBA" id="ARBA00023242"/>
    </source>
</evidence>
<dbReference type="GO" id="GO:0005524">
    <property type="term" value="F:ATP binding"/>
    <property type="evidence" value="ECO:0007669"/>
    <property type="project" value="InterPro"/>
</dbReference>
<dbReference type="SUPFAM" id="SSF54211">
    <property type="entry name" value="Ribosomal protein S5 domain 2-like"/>
    <property type="match status" value="1"/>
</dbReference>
<dbReference type="CDD" id="cd16926">
    <property type="entry name" value="HATPase_MutL-MLH-PMS-like"/>
    <property type="match status" value="1"/>
</dbReference>
<feature type="domain" description="DNA mismatch repair protein S5" evidence="6">
    <location>
        <begin position="225"/>
        <end position="344"/>
    </location>
</feature>
<dbReference type="Gene3D" id="3.30.230.10">
    <property type="match status" value="1"/>
</dbReference>
<accession>A0AA38HI27</accession>
<evidence type="ECO:0000256" key="4">
    <source>
        <dbReference type="ARBA" id="ARBA00023204"/>
    </source>
</evidence>
<comment type="similarity">
    <text evidence="2">Belongs to the DNA mismatch repair MutL/HexB family.</text>
</comment>
<gene>
    <name evidence="7" type="ORF">Zmor_012246</name>
</gene>
<dbReference type="Pfam" id="PF01119">
    <property type="entry name" value="DNA_mis_repair"/>
    <property type="match status" value="1"/>
</dbReference>
<dbReference type="GO" id="GO:0032389">
    <property type="term" value="C:MutLalpha complex"/>
    <property type="evidence" value="ECO:0007669"/>
    <property type="project" value="TreeGrafter"/>
</dbReference>
<dbReference type="Pfam" id="PF13589">
    <property type="entry name" value="HATPase_c_3"/>
    <property type="match status" value="1"/>
</dbReference>
<dbReference type="InterPro" id="IPR014762">
    <property type="entry name" value="DNA_mismatch_repair_CS"/>
</dbReference>
<comment type="subcellular location">
    <subcellularLocation>
        <location evidence="1">Nucleus</location>
    </subcellularLocation>
</comment>
<dbReference type="EMBL" id="JALNTZ010003863">
    <property type="protein sequence ID" value="KAJ3615849.1"/>
    <property type="molecule type" value="Genomic_DNA"/>
</dbReference>
<evidence type="ECO:0000256" key="3">
    <source>
        <dbReference type="ARBA" id="ARBA00022763"/>
    </source>
</evidence>
<proteinExistence type="inferred from homology"/>